<evidence type="ECO:0000313" key="3">
    <source>
        <dbReference type="Proteomes" id="UP001183619"/>
    </source>
</evidence>
<proteinExistence type="predicted"/>
<accession>A0ABU2B5R2</accession>
<keyword evidence="1" id="KW-1133">Transmembrane helix</keyword>
<name>A0ABU2B5R2_9CORY</name>
<dbReference type="Proteomes" id="UP001183619">
    <property type="component" value="Unassembled WGS sequence"/>
</dbReference>
<comment type="caution">
    <text evidence="2">The sequence shown here is derived from an EMBL/GenBank/DDBJ whole genome shotgun (WGS) entry which is preliminary data.</text>
</comment>
<keyword evidence="1" id="KW-0812">Transmembrane</keyword>
<gene>
    <name evidence="2" type="ORF">J2S37_000487</name>
</gene>
<dbReference type="EMBL" id="JAVDYF010000001">
    <property type="protein sequence ID" value="MDR7353949.1"/>
    <property type="molecule type" value="Genomic_DNA"/>
</dbReference>
<evidence type="ECO:0000313" key="2">
    <source>
        <dbReference type="EMBL" id="MDR7353949.1"/>
    </source>
</evidence>
<organism evidence="2 3">
    <name type="scientific">Corynebacterium felinum</name>
    <dbReference type="NCBI Taxonomy" id="131318"/>
    <lineage>
        <taxon>Bacteria</taxon>
        <taxon>Bacillati</taxon>
        <taxon>Actinomycetota</taxon>
        <taxon>Actinomycetes</taxon>
        <taxon>Mycobacteriales</taxon>
        <taxon>Corynebacteriaceae</taxon>
        <taxon>Corynebacterium</taxon>
    </lineage>
</organism>
<protein>
    <submittedName>
        <fullName evidence="2">Uncharacterized protein</fullName>
    </submittedName>
</protein>
<sequence length="35" mass="3460">MATSTIVGIVLSVLAGLGALAGIIWEIVGISALSY</sequence>
<keyword evidence="1" id="KW-0472">Membrane</keyword>
<reference evidence="2 3" key="1">
    <citation type="submission" date="2023-07" db="EMBL/GenBank/DDBJ databases">
        <title>Sequencing the genomes of 1000 actinobacteria strains.</title>
        <authorList>
            <person name="Klenk H.-P."/>
        </authorList>
    </citation>
    <scope>NUCLEOTIDE SEQUENCE [LARGE SCALE GENOMIC DNA]</scope>
    <source>
        <strain evidence="2 3">DSM 44508</strain>
    </source>
</reference>
<evidence type="ECO:0000256" key="1">
    <source>
        <dbReference type="SAM" id="Phobius"/>
    </source>
</evidence>
<keyword evidence="3" id="KW-1185">Reference proteome</keyword>
<feature type="transmembrane region" description="Helical" evidence="1">
    <location>
        <begin position="6"/>
        <end position="28"/>
    </location>
</feature>